<dbReference type="STRING" id="933059.SAMN04488103_10837"/>
<dbReference type="OrthoDB" id="9808189at2"/>
<accession>A0A1H8JL50</accession>
<dbReference type="Proteomes" id="UP000198761">
    <property type="component" value="Unassembled WGS sequence"/>
</dbReference>
<feature type="DNA-binding region" description="H-T-H motif" evidence="2">
    <location>
        <begin position="42"/>
        <end position="61"/>
    </location>
</feature>
<proteinExistence type="predicted"/>
<sequence length="228" mass="23972">MICARAVDHRPAVAAQRREKMRARLVEAAVLVIAAKGMDHVVIEDVIAAAGVSRGTFYNHFPAVPDLMQAAKDALGNELLLMVLEETAAIADPADSCARALLLALATSAAYPLLARFSAQIGMHFLSPGNLVADLVPPLLIRGMEEGRFCRMSVPLALEALTMVFMSALRRQAQDAVLPASEVVAALLRLLGVAPDEAAALAAQPVEALRPAPDGLIARSDAVLRGAA</sequence>
<dbReference type="Gene3D" id="1.10.357.10">
    <property type="entry name" value="Tetracycline Repressor, domain 2"/>
    <property type="match status" value="1"/>
</dbReference>
<dbReference type="InterPro" id="IPR001647">
    <property type="entry name" value="HTH_TetR"/>
</dbReference>
<feature type="domain" description="HTH tetR-type" evidence="3">
    <location>
        <begin position="19"/>
        <end position="79"/>
    </location>
</feature>
<dbReference type="SUPFAM" id="SSF46689">
    <property type="entry name" value="Homeodomain-like"/>
    <property type="match status" value="1"/>
</dbReference>
<gene>
    <name evidence="4" type="ORF">SAMN04488103_10837</name>
</gene>
<evidence type="ECO:0000256" key="1">
    <source>
        <dbReference type="ARBA" id="ARBA00023125"/>
    </source>
</evidence>
<reference evidence="4 5" key="1">
    <citation type="submission" date="2016-10" db="EMBL/GenBank/DDBJ databases">
        <authorList>
            <person name="de Groot N.N."/>
        </authorList>
    </citation>
    <scope>NUCLEOTIDE SEQUENCE [LARGE SCALE GENOMIC DNA]</scope>
    <source>
        <strain evidence="4 5">DSM 3857</strain>
    </source>
</reference>
<dbReference type="EMBL" id="FOCE01000008">
    <property type="protein sequence ID" value="SEN81493.1"/>
    <property type="molecule type" value="Genomic_DNA"/>
</dbReference>
<keyword evidence="5" id="KW-1185">Reference proteome</keyword>
<protein>
    <submittedName>
        <fullName evidence="4">Transcriptional regulator, TetR family</fullName>
    </submittedName>
</protein>
<dbReference type="AlphaFoldDB" id="A0A1H8JL50"/>
<name>A0A1H8JL50_9RHOB</name>
<dbReference type="Pfam" id="PF00440">
    <property type="entry name" value="TetR_N"/>
    <property type="match status" value="1"/>
</dbReference>
<dbReference type="RefSeq" id="WP_139201585.1">
    <property type="nucleotide sequence ID" value="NZ_FOCE01000008.1"/>
</dbReference>
<dbReference type="PROSITE" id="PS50977">
    <property type="entry name" value="HTH_TETR_2"/>
    <property type="match status" value="1"/>
</dbReference>
<keyword evidence="1 2" id="KW-0238">DNA-binding</keyword>
<evidence type="ECO:0000256" key="2">
    <source>
        <dbReference type="PROSITE-ProRule" id="PRU00335"/>
    </source>
</evidence>
<dbReference type="GO" id="GO:0003677">
    <property type="term" value="F:DNA binding"/>
    <property type="evidence" value="ECO:0007669"/>
    <property type="project" value="UniProtKB-UniRule"/>
</dbReference>
<organism evidence="4 5">
    <name type="scientific">Gemmobacter aquatilis</name>
    <dbReference type="NCBI Taxonomy" id="933059"/>
    <lineage>
        <taxon>Bacteria</taxon>
        <taxon>Pseudomonadati</taxon>
        <taxon>Pseudomonadota</taxon>
        <taxon>Alphaproteobacteria</taxon>
        <taxon>Rhodobacterales</taxon>
        <taxon>Paracoccaceae</taxon>
        <taxon>Gemmobacter</taxon>
    </lineage>
</organism>
<evidence type="ECO:0000259" key="3">
    <source>
        <dbReference type="PROSITE" id="PS50977"/>
    </source>
</evidence>
<dbReference type="PRINTS" id="PR00455">
    <property type="entry name" value="HTHTETR"/>
</dbReference>
<evidence type="ECO:0000313" key="5">
    <source>
        <dbReference type="Proteomes" id="UP000198761"/>
    </source>
</evidence>
<evidence type="ECO:0000313" key="4">
    <source>
        <dbReference type="EMBL" id="SEN81493.1"/>
    </source>
</evidence>
<dbReference type="InterPro" id="IPR009057">
    <property type="entry name" value="Homeodomain-like_sf"/>
</dbReference>